<organism evidence="1 2">
    <name type="scientific">Tumebacillus lipolyticus</name>
    <dbReference type="NCBI Taxonomy" id="1280370"/>
    <lineage>
        <taxon>Bacteria</taxon>
        <taxon>Bacillati</taxon>
        <taxon>Bacillota</taxon>
        <taxon>Bacilli</taxon>
        <taxon>Bacillales</taxon>
        <taxon>Alicyclobacillaceae</taxon>
        <taxon>Tumebacillus</taxon>
    </lineage>
</organism>
<evidence type="ECO:0000313" key="2">
    <source>
        <dbReference type="Proteomes" id="UP001597343"/>
    </source>
</evidence>
<sequence length="60" mass="6507">MSRISFVPGVAGSPFQKTIAQNKAVNAGFKQLSGANFFSLDPELFELVRLRVAANNGCEY</sequence>
<reference evidence="2" key="1">
    <citation type="journal article" date="2019" name="Int. J. Syst. Evol. Microbiol.">
        <title>The Global Catalogue of Microorganisms (GCM) 10K type strain sequencing project: providing services to taxonomists for standard genome sequencing and annotation.</title>
        <authorList>
            <consortium name="The Broad Institute Genomics Platform"/>
            <consortium name="The Broad Institute Genome Sequencing Center for Infectious Disease"/>
            <person name="Wu L."/>
            <person name="Ma J."/>
        </authorList>
    </citation>
    <scope>NUCLEOTIDE SEQUENCE [LARGE SCALE GENOMIC DNA]</scope>
    <source>
        <strain evidence="2">CGMCC 1.13574</strain>
    </source>
</reference>
<evidence type="ECO:0000313" key="1">
    <source>
        <dbReference type="EMBL" id="MFD2171138.1"/>
    </source>
</evidence>
<dbReference type="Proteomes" id="UP001597343">
    <property type="component" value="Unassembled WGS sequence"/>
</dbReference>
<keyword evidence="2" id="KW-1185">Reference proteome</keyword>
<gene>
    <name evidence="1" type="ORF">ACFSOY_14315</name>
</gene>
<dbReference type="SUPFAM" id="SSF69118">
    <property type="entry name" value="AhpD-like"/>
    <property type="match status" value="1"/>
</dbReference>
<proteinExistence type="predicted"/>
<name>A0ABW4ZZC6_9BACL</name>
<dbReference type="RefSeq" id="WP_386047710.1">
    <property type="nucleotide sequence ID" value="NZ_JBHUIO010000009.1"/>
</dbReference>
<accession>A0ABW4ZZC6</accession>
<comment type="caution">
    <text evidence="1">The sequence shown here is derived from an EMBL/GenBank/DDBJ whole genome shotgun (WGS) entry which is preliminary data.</text>
</comment>
<dbReference type="InterPro" id="IPR029032">
    <property type="entry name" value="AhpD-like"/>
</dbReference>
<protein>
    <recommendedName>
        <fullName evidence="3">Carboxymuconolactone decarboxylase-like domain-containing protein</fullName>
    </recommendedName>
</protein>
<evidence type="ECO:0008006" key="3">
    <source>
        <dbReference type="Google" id="ProtNLM"/>
    </source>
</evidence>
<dbReference type="EMBL" id="JBHUIO010000009">
    <property type="protein sequence ID" value="MFD2171138.1"/>
    <property type="molecule type" value="Genomic_DNA"/>
</dbReference>